<reference evidence="2" key="1">
    <citation type="journal article" date="2014" name="Front. Microbiol.">
        <title>High frequency of phylogenetically diverse reductive dehalogenase-homologous genes in deep subseafloor sedimentary metagenomes.</title>
        <authorList>
            <person name="Kawai M."/>
            <person name="Futagami T."/>
            <person name="Toyoda A."/>
            <person name="Takaki Y."/>
            <person name="Nishi S."/>
            <person name="Hori S."/>
            <person name="Arai W."/>
            <person name="Tsubouchi T."/>
            <person name="Morono Y."/>
            <person name="Uchiyama I."/>
            <person name="Ito T."/>
            <person name="Fujiyama A."/>
            <person name="Inagaki F."/>
            <person name="Takami H."/>
        </authorList>
    </citation>
    <scope>NUCLEOTIDE SEQUENCE</scope>
    <source>
        <strain evidence="2">Expedition CK06-06</strain>
    </source>
</reference>
<comment type="caution">
    <text evidence="2">The sequence shown here is derived from an EMBL/GenBank/DDBJ whole genome shotgun (WGS) entry which is preliminary data.</text>
</comment>
<organism evidence="2">
    <name type="scientific">marine sediment metagenome</name>
    <dbReference type="NCBI Taxonomy" id="412755"/>
    <lineage>
        <taxon>unclassified sequences</taxon>
        <taxon>metagenomes</taxon>
        <taxon>ecological metagenomes</taxon>
    </lineage>
</organism>
<dbReference type="PANTHER" id="PTHR30603:SF60">
    <property type="entry name" value="RNA POLYMERASE SIGMA FACTOR RPOD"/>
    <property type="match status" value="1"/>
</dbReference>
<evidence type="ECO:0000259" key="1">
    <source>
        <dbReference type="Pfam" id="PF04545"/>
    </source>
</evidence>
<dbReference type="InterPro" id="IPR013324">
    <property type="entry name" value="RNA_pol_sigma_r3/r4-like"/>
</dbReference>
<dbReference type="SUPFAM" id="SSF88659">
    <property type="entry name" value="Sigma3 and sigma4 domains of RNA polymerase sigma factors"/>
    <property type="match status" value="1"/>
</dbReference>
<dbReference type="Pfam" id="PF04545">
    <property type="entry name" value="Sigma70_r4"/>
    <property type="match status" value="1"/>
</dbReference>
<dbReference type="AlphaFoldDB" id="X1K2S5"/>
<feature type="domain" description="RNA polymerase sigma-70 region 4" evidence="1">
    <location>
        <begin position="56"/>
        <end position="109"/>
    </location>
</feature>
<dbReference type="InterPro" id="IPR036388">
    <property type="entry name" value="WH-like_DNA-bd_sf"/>
</dbReference>
<dbReference type="InterPro" id="IPR050239">
    <property type="entry name" value="Sigma-70_RNA_pol_init_factors"/>
</dbReference>
<gene>
    <name evidence="2" type="ORF">S03H2_61575</name>
</gene>
<protein>
    <recommendedName>
        <fullName evidence="1">RNA polymerase sigma-70 region 4 domain-containing protein</fullName>
    </recommendedName>
</protein>
<dbReference type="CDD" id="cd06171">
    <property type="entry name" value="Sigma70_r4"/>
    <property type="match status" value="1"/>
</dbReference>
<sequence length="121" mass="13805">MSAVGAGVFSLRKVELAAPEIISLAEAQRLRLTYDGETALIEEVSRTLLTEDIKEVLNTLSPREERVLELRFGLKDGRSQTLEEVGKEFTLTRARIREIEAKALQKLRHPSRLQRLKDYLD</sequence>
<dbReference type="Gene3D" id="1.10.10.10">
    <property type="entry name" value="Winged helix-like DNA-binding domain superfamily/Winged helix DNA-binding domain"/>
    <property type="match status" value="1"/>
</dbReference>
<accession>X1K2S5</accession>
<name>X1K2S5_9ZZZZ</name>
<dbReference type="GO" id="GO:0006352">
    <property type="term" value="P:DNA-templated transcription initiation"/>
    <property type="evidence" value="ECO:0007669"/>
    <property type="project" value="InterPro"/>
</dbReference>
<dbReference type="InterPro" id="IPR007630">
    <property type="entry name" value="RNA_pol_sigma70_r4"/>
</dbReference>
<dbReference type="GO" id="GO:0003700">
    <property type="term" value="F:DNA-binding transcription factor activity"/>
    <property type="evidence" value="ECO:0007669"/>
    <property type="project" value="InterPro"/>
</dbReference>
<evidence type="ECO:0000313" key="2">
    <source>
        <dbReference type="EMBL" id="GAH84574.1"/>
    </source>
</evidence>
<proteinExistence type="predicted"/>
<dbReference type="EMBL" id="BARU01039749">
    <property type="protein sequence ID" value="GAH84574.1"/>
    <property type="molecule type" value="Genomic_DNA"/>
</dbReference>
<dbReference type="PANTHER" id="PTHR30603">
    <property type="entry name" value="RNA POLYMERASE SIGMA FACTOR RPO"/>
    <property type="match status" value="1"/>
</dbReference>